<dbReference type="Proteomes" id="UP000886818">
    <property type="component" value="Chromosome"/>
</dbReference>
<feature type="domain" description="SPOR" evidence="3">
    <location>
        <begin position="109"/>
        <end position="175"/>
    </location>
</feature>
<keyword evidence="2" id="KW-0812">Transmembrane</keyword>
<feature type="transmembrane region" description="Helical" evidence="2">
    <location>
        <begin position="21"/>
        <end position="42"/>
    </location>
</feature>
<accession>A0ABX8RDE0</accession>
<evidence type="ECO:0000256" key="1">
    <source>
        <dbReference type="SAM" id="Coils"/>
    </source>
</evidence>
<evidence type="ECO:0000313" key="4">
    <source>
        <dbReference type="EMBL" id="QXM05740.1"/>
    </source>
</evidence>
<keyword evidence="2" id="KW-1133">Transmembrane helix</keyword>
<evidence type="ECO:0000256" key="2">
    <source>
        <dbReference type="SAM" id="Phobius"/>
    </source>
</evidence>
<evidence type="ECO:0000259" key="3">
    <source>
        <dbReference type="Pfam" id="PF05036"/>
    </source>
</evidence>
<proteinExistence type="predicted"/>
<organism evidence="4 5">
    <name type="scientific">Crassaminicella indica</name>
    <dbReference type="NCBI Taxonomy" id="2855394"/>
    <lineage>
        <taxon>Bacteria</taxon>
        <taxon>Bacillati</taxon>
        <taxon>Bacillota</taxon>
        <taxon>Clostridia</taxon>
        <taxon>Eubacteriales</taxon>
        <taxon>Clostridiaceae</taxon>
        <taxon>Crassaminicella</taxon>
    </lineage>
</organism>
<keyword evidence="2" id="KW-0472">Membrane</keyword>
<keyword evidence="5" id="KW-1185">Reference proteome</keyword>
<feature type="coiled-coil region" evidence="1">
    <location>
        <begin position="193"/>
        <end position="220"/>
    </location>
</feature>
<dbReference type="RefSeq" id="WP_218282438.1">
    <property type="nucleotide sequence ID" value="NZ_CP078093.1"/>
</dbReference>
<keyword evidence="1" id="KW-0175">Coiled coil</keyword>
<name>A0ABX8RDE0_9CLOT</name>
<sequence>MRQTRVKIRRKSMGKKITFTIIIIFLFSLSILIGYLGTKYVILPMISSNEIGIEKNNKNKGIKKVVKMQEEISEASKEESEKNNKTKKIDKATNEGYTNTFEIEGIDIYSVQVGSFKTKQNALSLVKELNSKDIGAYIWDNDGYKVITMSMLDRKSIDNILPNIKKQYTEAFVVTRRVSSKSISYKKEDSAYIDTLEGQIKKLMEVFKALAENIKQSQNSQIDMELAKKHIDDLKEIQGRLRGENPPVQMKAMHNGLIKLVADLIQELETAEKNDKKLFLGIQNAFIKGVYQYSYFLDNNEY</sequence>
<feature type="coiled-coil region" evidence="1">
    <location>
        <begin position="65"/>
        <end position="95"/>
    </location>
</feature>
<gene>
    <name evidence="4" type="ORF">KVH43_10255</name>
</gene>
<dbReference type="Pfam" id="PF05036">
    <property type="entry name" value="SPOR"/>
    <property type="match status" value="1"/>
</dbReference>
<dbReference type="EMBL" id="CP078093">
    <property type="protein sequence ID" value="QXM05740.1"/>
    <property type="molecule type" value="Genomic_DNA"/>
</dbReference>
<reference evidence="4" key="1">
    <citation type="submission" date="2021-07" db="EMBL/GenBank/DDBJ databases">
        <title>Complete genome sequence of Crassaminicella sp. 143-21, isolated from a deep-sea hydrothermal vent.</title>
        <authorList>
            <person name="Li X."/>
        </authorList>
    </citation>
    <scope>NUCLEOTIDE SEQUENCE</scope>
    <source>
        <strain evidence="4">143-21</strain>
    </source>
</reference>
<evidence type="ECO:0000313" key="5">
    <source>
        <dbReference type="Proteomes" id="UP000886818"/>
    </source>
</evidence>
<protein>
    <submittedName>
        <fullName evidence="4">SPOR domain-containing protein</fullName>
    </submittedName>
</protein>
<dbReference type="InterPro" id="IPR007730">
    <property type="entry name" value="SPOR-like_dom"/>
</dbReference>